<evidence type="ECO:0000256" key="1">
    <source>
        <dbReference type="ARBA" id="ARBA00023125"/>
    </source>
</evidence>
<dbReference type="SUPFAM" id="SSF46689">
    <property type="entry name" value="Homeodomain-like"/>
    <property type="match status" value="1"/>
</dbReference>
<protein>
    <submittedName>
        <fullName evidence="4">TetR/AcrR family transcriptional regulator</fullName>
    </submittedName>
</protein>
<dbReference type="Proteomes" id="UP000285376">
    <property type="component" value="Unassembled WGS sequence"/>
</dbReference>
<dbReference type="InterPro" id="IPR009057">
    <property type="entry name" value="Homeodomain-like_sf"/>
</dbReference>
<dbReference type="EMBL" id="QWLM01000025">
    <property type="protein sequence ID" value="RHW43686.1"/>
    <property type="molecule type" value="Genomic_DNA"/>
</dbReference>
<dbReference type="Gene3D" id="1.10.357.10">
    <property type="entry name" value="Tetracycline Repressor, domain 2"/>
    <property type="match status" value="1"/>
</dbReference>
<gene>
    <name evidence="4" type="ORF">D1832_14370</name>
</gene>
<dbReference type="AlphaFoldDB" id="A0A417Z0F0"/>
<reference evidence="4 5" key="1">
    <citation type="submission" date="2018-08" db="EMBL/GenBank/DDBJ databases">
        <title>Whole genome sequence analysis of Dermacoccus abyssi bacteria isolated from Deep Mariana trench Micromonospora spp reveals genes involved in the environmental adaptation and production of secondary metabolites.</title>
        <authorList>
            <person name="Abdel-Mageed W.M."/>
            <person name="Lehri B."/>
            <person name="Nouioui I."/>
            <person name="Goodfellow I."/>
            <person name="Jaspars M."/>
            <person name="Karlyshev A."/>
        </authorList>
    </citation>
    <scope>NUCLEOTIDE SEQUENCE [LARGE SCALE GENOMIC DNA]</scope>
    <source>
        <strain evidence="4 5">MT1.1</strain>
    </source>
</reference>
<feature type="DNA-binding region" description="H-T-H motif" evidence="2">
    <location>
        <begin position="44"/>
        <end position="63"/>
    </location>
</feature>
<dbReference type="GO" id="GO:0000976">
    <property type="term" value="F:transcription cis-regulatory region binding"/>
    <property type="evidence" value="ECO:0007669"/>
    <property type="project" value="TreeGrafter"/>
</dbReference>
<dbReference type="PROSITE" id="PS50977">
    <property type="entry name" value="HTH_TETR_2"/>
    <property type="match status" value="1"/>
</dbReference>
<evidence type="ECO:0000313" key="5">
    <source>
        <dbReference type="Proteomes" id="UP000285376"/>
    </source>
</evidence>
<dbReference type="InterPro" id="IPR001647">
    <property type="entry name" value="HTH_TetR"/>
</dbReference>
<dbReference type="Pfam" id="PF00440">
    <property type="entry name" value="TetR_N"/>
    <property type="match status" value="1"/>
</dbReference>
<feature type="domain" description="HTH tetR-type" evidence="3">
    <location>
        <begin position="21"/>
        <end position="81"/>
    </location>
</feature>
<dbReference type="GO" id="GO:0003700">
    <property type="term" value="F:DNA-binding transcription factor activity"/>
    <property type="evidence" value="ECO:0007669"/>
    <property type="project" value="TreeGrafter"/>
</dbReference>
<comment type="caution">
    <text evidence="4">The sequence shown here is derived from an EMBL/GenBank/DDBJ whole genome shotgun (WGS) entry which is preliminary data.</text>
</comment>
<dbReference type="PANTHER" id="PTHR30055:SF153">
    <property type="entry name" value="HTH-TYPE TRANSCRIPTIONAL REPRESSOR RV3405C"/>
    <property type="match status" value="1"/>
</dbReference>
<sequence length="214" mass="23408">MPDVRHFDNRCLNVSGVVVEGSIDERVLAATRAEVVAFGLRRATMTSIAKRAGIGRATLYRRATSLDELVRDALVDDYARMAGELADVAHAAGERTTRADIVRLARAILEKLSQDALLRALLDHDPELLLPYLVDRLGRSQEILVAGFENALREAQLEGSVRAADPRVLAVGALQALTPFVVSRRVLESVAPHEMWLDEAAHLLDAYLAPKEPA</sequence>
<organism evidence="4 5">
    <name type="scientific">Dermacoccus abyssi</name>
    <dbReference type="NCBI Taxonomy" id="322596"/>
    <lineage>
        <taxon>Bacteria</taxon>
        <taxon>Bacillati</taxon>
        <taxon>Actinomycetota</taxon>
        <taxon>Actinomycetes</taxon>
        <taxon>Micrococcales</taxon>
        <taxon>Dermacoccaceae</taxon>
        <taxon>Dermacoccus</taxon>
    </lineage>
</organism>
<evidence type="ECO:0000256" key="2">
    <source>
        <dbReference type="PROSITE-ProRule" id="PRU00335"/>
    </source>
</evidence>
<accession>A0A417Z0F0</accession>
<dbReference type="PANTHER" id="PTHR30055">
    <property type="entry name" value="HTH-TYPE TRANSCRIPTIONAL REGULATOR RUTR"/>
    <property type="match status" value="1"/>
</dbReference>
<name>A0A417Z0F0_9MICO</name>
<keyword evidence="1 2" id="KW-0238">DNA-binding</keyword>
<evidence type="ECO:0000259" key="3">
    <source>
        <dbReference type="PROSITE" id="PS50977"/>
    </source>
</evidence>
<evidence type="ECO:0000313" key="4">
    <source>
        <dbReference type="EMBL" id="RHW43686.1"/>
    </source>
</evidence>
<proteinExistence type="predicted"/>
<dbReference type="InterPro" id="IPR050109">
    <property type="entry name" value="HTH-type_TetR-like_transc_reg"/>
</dbReference>
<dbReference type="Gene3D" id="1.10.10.60">
    <property type="entry name" value="Homeodomain-like"/>
    <property type="match status" value="1"/>
</dbReference>